<gene>
    <name evidence="4" type="ORF">DCAR_0518672</name>
</gene>
<feature type="region of interest" description="Disordered" evidence="2">
    <location>
        <begin position="297"/>
        <end position="411"/>
    </location>
</feature>
<dbReference type="SUPFAM" id="SSF56112">
    <property type="entry name" value="Protein kinase-like (PK-like)"/>
    <property type="match status" value="1"/>
</dbReference>
<dbReference type="Proteomes" id="UP000077755">
    <property type="component" value="Chromosome 5"/>
</dbReference>
<dbReference type="GO" id="GO:0005524">
    <property type="term" value="F:ATP binding"/>
    <property type="evidence" value="ECO:0007669"/>
    <property type="project" value="InterPro"/>
</dbReference>
<name>A0AAF0X0W5_DAUCS</name>
<feature type="compositionally biased region" description="Polar residues" evidence="2">
    <location>
        <begin position="360"/>
        <end position="384"/>
    </location>
</feature>
<dbReference type="AlphaFoldDB" id="A0AAF0X0W5"/>
<proteinExistence type="inferred from homology"/>
<dbReference type="PANTHER" id="PTHR48014">
    <property type="entry name" value="SERINE/THREONINE-PROTEIN KINASE FRAY2"/>
    <property type="match status" value="1"/>
</dbReference>
<evidence type="ECO:0000313" key="4">
    <source>
        <dbReference type="EMBL" id="WOG99324.1"/>
    </source>
</evidence>
<organism evidence="4 5">
    <name type="scientific">Daucus carota subsp. sativus</name>
    <name type="common">Carrot</name>
    <dbReference type="NCBI Taxonomy" id="79200"/>
    <lineage>
        <taxon>Eukaryota</taxon>
        <taxon>Viridiplantae</taxon>
        <taxon>Streptophyta</taxon>
        <taxon>Embryophyta</taxon>
        <taxon>Tracheophyta</taxon>
        <taxon>Spermatophyta</taxon>
        <taxon>Magnoliopsida</taxon>
        <taxon>eudicotyledons</taxon>
        <taxon>Gunneridae</taxon>
        <taxon>Pentapetalae</taxon>
        <taxon>asterids</taxon>
        <taxon>campanulids</taxon>
        <taxon>Apiales</taxon>
        <taxon>Apiaceae</taxon>
        <taxon>Apioideae</taxon>
        <taxon>Scandiceae</taxon>
        <taxon>Daucinae</taxon>
        <taxon>Daucus</taxon>
        <taxon>Daucus sect. Daucus</taxon>
    </lineage>
</organism>
<comment type="similarity">
    <text evidence="1">Belongs to the protein kinase superfamily. STE Ser/Thr protein kinase family. STE20 subfamily.</text>
</comment>
<dbReference type="EMBL" id="CP093347">
    <property type="protein sequence ID" value="WOG99324.1"/>
    <property type="molecule type" value="Genomic_DNA"/>
</dbReference>
<dbReference type="Gene3D" id="1.10.510.10">
    <property type="entry name" value="Transferase(Phosphotransferase) domain 1"/>
    <property type="match status" value="1"/>
</dbReference>
<evidence type="ECO:0000256" key="1">
    <source>
        <dbReference type="ARBA" id="ARBA00008874"/>
    </source>
</evidence>
<feature type="compositionally biased region" description="Polar residues" evidence="2">
    <location>
        <begin position="299"/>
        <end position="319"/>
    </location>
</feature>
<accession>A0AAF0X0W5</accession>
<protein>
    <recommendedName>
        <fullName evidence="3">Protein kinase domain-containing protein</fullName>
    </recommendedName>
</protein>
<dbReference type="Pfam" id="PF00069">
    <property type="entry name" value="Pkinase"/>
    <property type="match status" value="1"/>
</dbReference>
<reference evidence="4" key="1">
    <citation type="journal article" date="2016" name="Nat. Genet.">
        <title>A high-quality carrot genome assembly provides new insights into carotenoid accumulation and asterid genome evolution.</title>
        <authorList>
            <person name="Iorizzo M."/>
            <person name="Ellison S."/>
            <person name="Senalik D."/>
            <person name="Zeng P."/>
            <person name="Satapoomin P."/>
            <person name="Huang J."/>
            <person name="Bowman M."/>
            <person name="Iovene M."/>
            <person name="Sanseverino W."/>
            <person name="Cavagnaro P."/>
            <person name="Yildiz M."/>
            <person name="Macko-Podgorni A."/>
            <person name="Moranska E."/>
            <person name="Grzebelus E."/>
            <person name="Grzebelus D."/>
            <person name="Ashrafi H."/>
            <person name="Zheng Z."/>
            <person name="Cheng S."/>
            <person name="Spooner D."/>
            <person name="Van Deynze A."/>
            <person name="Simon P."/>
        </authorList>
    </citation>
    <scope>NUCLEOTIDE SEQUENCE</scope>
    <source>
        <tissue evidence="4">Leaf</tissue>
    </source>
</reference>
<feature type="compositionally biased region" description="Low complexity" evidence="2">
    <location>
        <begin position="452"/>
        <end position="463"/>
    </location>
</feature>
<feature type="domain" description="Protein kinase" evidence="3">
    <location>
        <begin position="1"/>
        <end position="212"/>
    </location>
</feature>
<dbReference type="GO" id="GO:0004672">
    <property type="term" value="F:protein kinase activity"/>
    <property type="evidence" value="ECO:0007669"/>
    <property type="project" value="InterPro"/>
</dbReference>
<dbReference type="GO" id="GO:0043539">
    <property type="term" value="F:protein serine/threonine kinase activator activity"/>
    <property type="evidence" value="ECO:0007669"/>
    <property type="project" value="InterPro"/>
</dbReference>
<feature type="compositionally biased region" description="Basic and acidic residues" evidence="2">
    <location>
        <begin position="389"/>
        <end position="400"/>
    </location>
</feature>
<feature type="region of interest" description="Disordered" evidence="2">
    <location>
        <begin position="437"/>
        <end position="470"/>
    </location>
</feature>
<keyword evidence="5" id="KW-1185">Reference proteome</keyword>
<dbReference type="Gene3D" id="3.30.200.20">
    <property type="entry name" value="Phosphorylase Kinase, domain 1"/>
    <property type="match status" value="1"/>
</dbReference>
<dbReference type="InterPro" id="IPR047173">
    <property type="entry name" value="STRAD_A/B-like"/>
</dbReference>
<dbReference type="InterPro" id="IPR000719">
    <property type="entry name" value="Prot_kinase_dom"/>
</dbReference>
<dbReference type="PROSITE" id="PS50011">
    <property type="entry name" value="PROTEIN_KINASE_DOM"/>
    <property type="match status" value="1"/>
</dbReference>
<evidence type="ECO:0000313" key="5">
    <source>
        <dbReference type="Proteomes" id="UP000077755"/>
    </source>
</evidence>
<dbReference type="InterPro" id="IPR011009">
    <property type="entry name" value="Kinase-like_dom_sf"/>
</dbReference>
<feature type="compositionally biased region" description="Polar residues" evidence="2">
    <location>
        <begin position="341"/>
        <end position="351"/>
    </location>
</feature>
<feature type="region of interest" description="Disordered" evidence="2">
    <location>
        <begin position="614"/>
        <end position="636"/>
    </location>
</feature>
<reference evidence="4" key="2">
    <citation type="submission" date="2022-03" db="EMBL/GenBank/DDBJ databases">
        <title>Draft title - Genomic analysis of global carrot germplasm unveils the trajectory of domestication and the origin of high carotenoid orange carrot.</title>
        <authorList>
            <person name="Iorizzo M."/>
            <person name="Ellison S."/>
            <person name="Senalik D."/>
            <person name="Macko-Podgorni A."/>
            <person name="Grzebelus D."/>
            <person name="Bostan H."/>
            <person name="Rolling W."/>
            <person name="Curaba J."/>
            <person name="Simon P."/>
        </authorList>
    </citation>
    <scope>NUCLEOTIDE SEQUENCE</scope>
    <source>
        <tissue evidence="4">Leaf</tissue>
    </source>
</reference>
<sequence length="636" mass="70212">MNLVDHPNVLKSHCSFVSDHNLWVIMPYMAGGSCLHILKAAYPEGFQEVVIATIMREVLKALEYLHHHGHIHRDVKAGNVLIDTRGAIKLGDFGVSACLFDSGDRQRTRNTFVGTPCWMAPEVMEQVHGYDFKADIWSFGITALELAHGHAPFSKYPPMKVLLMTLQNAPPGLDYERDRKFSKSFKQMIASCLVKDPSKRPSAKKLLKHTFFKQARSQDYIARKVLEGLPDLGDRIQELKRKEEDMLAQKKIPDGQKEEISQNEYKRGISGWDFNLEDVKAQASLIPDEDIIHDKEVGESSSAPEQEKQLQCQNSSPGLSSEAAESEDNTQIQNRIPAPSVDSTGAITNNSEKPDDDMSLASSYQGLHVSENNSPSNDNITENSLAGKPDSENNGKEITHPHSRKGSSYSIMVPDPVLSASKVDSDKMKSLFRSLSNLNGPHVATDDSSCESVSKASKTSASSEDLDEKVKPVVQQRGRFKVTSENVDLEKVVAAPPSPALQKSISMQVIPQHPSICLPSPSTATSLNHLGHSLFPTLQSVLQTNILQREGILSLMKQLSDGDPSVDGGVITSTTGTDKSSLEAAHDREKELLSEVTDLQWRLICAQEELKKHKAENAQLNSRKTGKKYNDEEMIS</sequence>
<dbReference type="PANTHER" id="PTHR48014:SF24">
    <property type="entry name" value="PROTEIN KINASE SUPERFAMILY PROTEIN"/>
    <property type="match status" value="1"/>
</dbReference>
<evidence type="ECO:0000259" key="3">
    <source>
        <dbReference type="PROSITE" id="PS50011"/>
    </source>
</evidence>
<dbReference type="SMART" id="SM00220">
    <property type="entry name" value="S_TKc"/>
    <property type="match status" value="1"/>
</dbReference>
<evidence type="ECO:0000256" key="2">
    <source>
        <dbReference type="SAM" id="MobiDB-lite"/>
    </source>
</evidence>
<dbReference type="FunFam" id="1.10.510.10:FF:000208">
    <property type="entry name" value="serine/threonine-protein kinase BLUS1 isoform X1"/>
    <property type="match status" value="1"/>
</dbReference>